<dbReference type="InterPro" id="IPR012944">
    <property type="entry name" value="SusD_RagB_dom"/>
</dbReference>
<evidence type="ECO:0000259" key="6">
    <source>
        <dbReference type="Pfam" id="PF07980"/>
    </source>
</evidence>
<keyword evidence="3" id="KW-0732">Signal</keyword>
<evidence type="ECO:0008006" key="10">
    <source>
        <dbReference type="Google" id="ProtNLM"/>
    </source>
</evidence>
<feature type="domain" description="SusD-like N-terminal" evidence="7">
    <location>
        <begin position="97"/>
        <end position="219"/>
    </location>
</feature>
<evidence type="ECO:0000256" key="4">
    <source>
        <dbReference type="ARBA" id="ARBA00023136"/>
    </source>
</evidence>
<evidence type="ECO:0000313" key="8">
    <source>
        <dbReference type="EMBL" id="NIJ54644.1"/>
    </source>
</evidence>
<evidence type="ECO:0000256" key="1">
    <source>
        <dbReference type="ARBA" id="ARBA00004442"/>
    </source>
</evidence>
<dbReference type="InterPro" id="IPR011990">
    <property type="entry name" value="TPR-like_helical_dom_sf"/>
</dbReference>
<keyword evidence="4" id="KW-0472">Membrane</keyword>
<dbReference type="PROSITE" id="PS51257">
    <property type="entry name" value="PROKAR_LIPOPROTEIN"/>
    <property type="match status" value="1"/>
</dbReference>
<comment type="caution">
    <text evidence="8">The sequence shown here is derived from an EMBL/GenBank/DDBJ whole genome shotgun (WGS) entry which is preliminary data.</text>
</comment>
<evidence type="ECO:0000259" key="7">
    <source>
        <dbReference type="Pfam" id="PF14322"/>
    </source>
</evidence>
<name>A0ABX0UR73_9BACT</name>
<comment type="similarity">
    <text evidence="2">Belongs to the SusD family.</text>
</comment>
<evidence type="ECO:0000313" key="9">
    <source>
        <dbReference type="Proteomes" id="UP001179181"/>
    </source>
</evidence>
<gene>
    <name evidence="8" type="ORF">FHS68_003826</name>
</gene>
<accession>A0ABX0UR73</accession>
<dbReference type="RefSeq" id="WP_167273099.1">
    <property type="nucleotide sequence ID" value="NZ_JAASQJ010000003.1"/>
</dbReference>
<comment type="subcellular location">
    <subcellularLocation>
        <location evidence="1">Cell outer membrane</location>
    </subcellularLocation>
</comment>
<keyword evidence="5" id="KW-0998">Cell outer membrane</keyword>
<dbReference type="Gene3D" id="1.25.40.390">
    <property type="match status" value="1"/>
</dbReference>
<dbReference type="InterPro" id="IPR033985">
    <property type="entry name" value="SusD-like_N"/>
</dbReference>
<keyword evidence="9" id="KW-1185">Reference proteome</keyword>
<dbReference type="Pfam" id="PF07980">
    <property type="entry name" value="SusD_RagB"/>
    <property type="match status" value="1"/>
</dbReference>
<sequence length="487" mass="53450">MKTITILLFGVLLITASGCKDFLEEDLRGKVVGTGVLETEAGLESALTGAYKGLAYTWTYGFNGGAAADAAMGADDITCPPSAQLQTEFEILNVSTNEVATKPIYQGCYKAIQGANNVIANYEKTKGDANRIKIIAGEAHFLRALSYYWMVRYYKDIPLITNPDFSMELLKIKRSSAVEAYKLIEADLAKAETLLPNLKRDYGRPGLGSAKALLADVYLTQAGWPVKNQSKYAMAAAKAKEVIDNKQLYGFDLVPSIATLFENDPAKIGNVEDVFAVTTNKANGTTANSLLGQYYMPNDIGGWNVAYAELNFFKNFPEGARKDATFAYTYKKADGTVLTWQQLSSKRPYYKKRFINASSPPVTWESSLPISLIRYAHVLTIYAEAKARSGGADELAYASVNAIRSRAGLAPLKGLSAEAFAQAVVQERAWEFAAENTRFFDLVRLEMVKEANSDRDPSETALNLTSITEADYTFPFPSTEFLINPDL</sequence>
<protein>
    <recommendedName>
        <fullName evidence="10">RagB/SusD family nutrient uptake outer membrane protein</fullName>
    </recommendedName>
</protein>
<proteinExistence type="inferred from homology"/>
<evidence type="ECO:0000256" key="5">
    <source>
        <dbReference type="ARBA" id="ARBA00023237"/>
    </source>
</evidence>
<reference evidence="8 9" key="1">
    <citation type="submission" date="2020-03" db="EMBL/GenBank/DDBJ databases">
        <title>Genomic Encyclopedia of Type Strains, Phase IV (KMG-IV): sequencing the most valuable type-strain genomes for metagenomic binning, comparative biology and taxonomic classification.</title>
        <authorList>
            <person name="Goeker M."/>
        </authorList>
    </citation>
    <scope>NUCLEOTIDE SEQUENCE [LARGE SCALE GENOMIC DNA]</scope>
    <source>
        <strain evidence="8 9">DSM 102865</strain>
    </source>
</reference>
<dbReference type="SUPFAM" id="SSF48452">
    <property type="entry name" value="TPR-like"/>
    <property type="match status" value="1"/>
</dbReference>
<evidence type="ECO:0000256" key="3">
    <source>
        <dbReference type="ARBA" id="ARBA00022729"/>
    </source>
</evidence>
<dbReference type="Proteomes" id="UP001179181">
    <property type="component" value="Unassembled WGS sequence"/>
</dbReference>
<feature type="domain" description="RagB/SusD" evidence="6">
    <location>
        <begin position="333"/>
        <end position="460"/>
    </location>
</feature>
<organism evidence="8 9">
    <name type="scientific">Dyadobacter arcticus</name>
    <dbReference type="NCBI Taxonomy" id="1078754"/>
    <lineage>
        <taxon>Bacteria</taxon>
        <taxon>Pseudomonadati</taxon>
        <taxon>Bacteroidota</taxon>
        <taxon>Cytophagia</taxon>
        <taxon>Cytophagales</taxon>
        <taxon>Spirosomataceae</taxon>
        <taxon>Dyadobacter</taxon>
    </lineage>
</organism>
<dbReference type="EMBL" id="JAASQJ010000003">
    <property type="protein sequence ID" value="NIJ54644.1"/>
    <property type="molecule type" value="Genomic_DNA"/>
</dbReference>
<dbReference type="Pfam" id="PF14322">
    <property type="entry name" value="SusD-like_3"/>
    <property type="match status" value="1"/>
</dbReference>
<evidence type="ECO:0000256" key="2">
    <source>
        <dbReference type="ARBA" id="ARBA00006275"/>
    </source>
</evidence>